<keyword evidence="1" id="KW-0472">Membrane</keyword>
<proteinExistence type="predicted"/>
<gene>
    <name evidence="2" type="ORF">BN85308180</name>
</gene>
<dbReference type="AlphaFoldDB" id="U4KT03"/>
<dbReference type="STRING" id="61635.BN85308180"/>
<dbReference type="Proteomes" id="UP000032737">
    <property type="component" value="Chromosome"/>
</dbReference>
<reference evidence="2 3" key="1">
    <citation type="journal article" date="2013" name="J. Mol. Microbiol. Biotechnol.">
        <title>Analysis of the Complete Genomes of Acholeplasma brassicae , A. palmae and A. laidlawii and Their Comparison to the Obligate Parasites from ' Candidatus Phytoplasma'.</title>
        <authorList>
            <person name="Kube M."/>
            <person name="Siewert C."/>
            <person name="Migdoll A.M."/>
            <person name="Duduk B."/>
            <person name="Holz S."/>
            <person name="Rabus R."/>
            <person name="Seemuller E."/>
            <person name="Mitrovic J."/>
            <person name="Muller I."/>
            <person name="Buttner C."/>
            <person name="Reinhardt R."/>
        </authorList>
    </citation>
    <scope>NUCLEOTIDE SEQUENCE [LARGE SCALE GENOMIC DNA]</scope>
    <source>
        <strain evidence="3">0502</strain>
    </source>
</reference>
<organism evidence="2 3">
    <name type="scientific">Acholeplasma brassicae</name>
    <dbReference type="NCBI Taxonomy" id="61635"/>
    <lineage>
        <taxon>Bacteria</taxon>
        <taxon>Bacillati</taxon>
        <taxon>Mycoplasmatota</taxon>
        <taxon>Mollicutes</taxon>
        <taxon>Acholeplasmatales</taxon>
        <taxon>Acholeplasmataceae</taxon>
        <taxon>Acholeplasma</taxon>
    </lineage>
</organism>
<evidence type="ECO:0000313" key="3">
    <source>
        <dbReference type="Proteomes" id="UP000032737"/>
    </source>
</evidence>
<keyword evidence="3" id="KW-1185">Reference proteome</keyword>
<accession>U4KT03</accession>
<feature type="transmembrane region" description="Helical" evidence="1">
    <location>
        <begin position="43"/>
        <end position="67"/>
    </location>
</feature>
<feature type="transmembrane region" description="Helical" evidence="1">
    <location>
        <begin position="87"/>
        <end position="107"/>
    </location>
</feature>
<name>U4KT03_9MOLU</name>
<keyword evidence="1" id="KW-1133">Transmembrane helix</keyword>
<protein>
    <submittedName>
        <fullName evidence="2">Uncharacterized protein</fullName>
    </submittedName>
</protein>
<feature type="transmembrane region" description="Helical" evidence="1">
    <location>
        <begin position="16"/>
        <end position="37"/>
    </location>
</feature>
<dbReference type="HOGENOM" id="CLU_2178049_0_0_14"/>
<keyword evidence="1" id="KW-0812">Transmembrane</keyword>
<sequence length="108" mass="12317">MNDVPKRTKRKATIDSLLYSTMAVLPLMLLLINLLIFSAVQKIVSYAILGVIVFYIDLKISLFFQAIFYFEKTMDCDKIVMLKWTRIIGYSLLIIGVVVISIIFGGYV</sequence>
<dbReference type="EMBL" id="FO681348">
    <property type="protein sequence ID" value="CCV65839.1"/>
    <property type="molecule type" value="Genomic_DNA"/>
</dbReference>
<dbReference type="KEGG" id="abra:BN85308180"/>
<evidence type="ECO:0000256" key="1">
    <source>
        <dbReference type="SAM" id="Phobius"/>
    </source>
</evidence>
<evidence type="ECO:0000313" key="2">
    <source>
        <dbReference type="EMBL" id="CCV65839.1"/>
    </source>
</evidence>